<evidence type="ECO:0000259" key="4">
    <source>
        <dbReference type="SMART" id="SM00829"/>
    </source>
</evidence>
<comment type="caution">
    <text evidence="5">The sequence shown here is derived from an EMBL/GenBank/DDBJ whole genome shotgun (WGS) entry which is preliminary data.</text>
</comment>
<keyword evidence="6" id="KW-1185">Reference proteome</keyword>
<dbReference type="InterPro" id="IPR013154">
    <property type="entry name" value="ADH-like_N"/>
</dbReference>
<dbReference type="Gene3D" id="3.90.180.10">
    <property type="entry name" value="Medium-chain alcohol dehydrogenases, catalytic domain"/>
    <property type="match status" value="1"/>
</dbReference>
<dbReference type="InterPro" id="IPR036291">
    <property type="entry name" value="NAD(P)-bd_dom_sf"/>
</dbReference>
<dbReference type="EMBL" id="JAPMOS010000050">
    <property type="protein sequence ID" value="KAJ4457276.1"/>
    <property type="molecule type" value="Genomic_DNA"/>
</dbReference>
<evidence type="ECO:0000256" key="3">
    <source>
        <dbReference type="SAM" id="MobiDB-lite"/>
    </source>
</evidence>
<dbReference type="SMART" id="SM00829">
    <property type="entry name" value="PKS_ER"/>
    <property type="match status" value="1"/>
</dbReference>
<feature type="compositionally biased region" description="Pro residues" evidence="3">
    <location>
        <begin position="440"/>
        <end position="453"/>
    </location>
</feature>
<dbReference type="SUPFAM" id="SSF51735">
    <property type="entry name" value="NAD(P)-binding Rossmann-fold domains"/>
    <property type="match status" value="1"/>
</dbReference>
<evidence type="ECO:0000256" key="1">
    <source>
        <dbReference type="ARBA" id="ARBA00022857"/>
    </source>
</evidence>
<dbReference type="PANTHER" id="PTHR48106">
    <property type="entry name" value="QUINONE OXIDOREDUCTASE PIG3-RELATED"/>
    <property type="match status" value="1"/>
</dbReference>
<protein>
    <submittedName>
        <fullName evidence="5">NADPH:quinone reductase</fullName>
    </submittedName>
</protein>
<keyword evidence="1" id="KW-0521">NADP</keyword>
<dbReference type="InterPro" id="IPR020843">
    <property type="entry name" value="ER"/>
</dbReference>
<feature type="domain" description="Enoyl reductase (ER)" evidence="4">
    <location>
        <begin position="11"/>
        <end position="323"/>
    </location>
</feature>
<feature type="compositionally biased region" description="Polar residues" evidence="3">
    <location>
        <begin position="491"/>
        <end position="503"/>
    </location>
</feature>
<dbReference type="PANTHER" id="PTHR48106:SF18">
    <property type="entry name" value="QUINONE OXIDOREDUCTASE PIG3"/>
    <property type="match status" value="1"/>
</dbReference>
<accession>A0ABQ8UHB7</accession>
<proteinExistence type="predicted"/>
<dbReference type="SUPFAM" id="SSF50129">
    <property type="entry name" value="GroES-like"/>
    <property type="match status" value="1"/>
</dbReference>
<evidence type="ECO:0000256" key="2">
    <source>
        <dbReference type="ARBA" id="ARBA00023002"/>
    </source>
</evidence>
<reference evidence="5" key="1">
    <citation type="journal article" date="2022" name="bioRxiv">
        <title>Genomics of Preaxostyla Flagellates Illuminates Evolutionary Transitions and the Path Towards Mitochondrial Loss.</title>
        <authorList>
            <person name="Novak L.V.F."/>
            <person name="Treitli S.C."/>
            <person name="Pyrih J."/>
            <person name="Halakuc P."/>
            <person name="Pipaliya S.V."/>
            <person name="Vacek V."/>
            <person name="Brzon O."/>
            <person name="Soukal P."/>
            <person name="Eme L."/>
            <person name="Dacks J.B."/>
            <person name="Karnkowska A."/>
            <person name="Elias M."/>
            <person name="Hampl V."/>
        </authorList>
    </citation>
    <scope>NUCLEOTIDE SEQUENCE</scope>
    <source>
        <strain evidence="5">RCP-MX</strain>
    </source>
</reference>
<feature type="region of interest" description="Disordered" evidence="3">
    <location>
        <begin position="343"/>
        <end position="503"/>
    </location>
</feature>
<dbReference type="Pfam" id="PF08240">
    <property type="entry name" value="ADH_N"/>
    <property type="match status" value="1"/>
</dbReference>
<dbReference type="InterPro" id="IPR011032">
    <property type="entry name" value="GroES-like_sf"/>
</dbReference>
<gene>
    <name evidence="5" type="ORF">PAPYR_7282</name>
</gene>
<dbReference type="Proteomes" id="UP001141327">
    <property type="component" value="Unassembled WGS sequence"/>
</dbReference>
<evidence type="ECO:0000313" key="6">
    <source>
        <dbReference type="Proteomes" id="UP001141327"/>
    </source>
</evidence>
<dbReference type="Gene3D" id="3.40.50.720">
    <property type="entry name" value="NAD(P)-binding Rossmann-like Domain"/>
    <property type="match status" value="1"/>
</dbReference>
<organism evidence="5 6">
    <name type="scientific">Paratrimastix pyriformis</name>
    <dbReference type="NCBI Taxonomy" id="342808"/>
    <lineage>
        <taxon>Eukaryota</taxon>
        <taxon>Metamonada</taxon>
        <taxon>Preaxostyla</taxon>
        <taxon>Paratrimastigidae</taxon>
        <taxon>Paratrimastix</taxon>
    </lineage>
</organism>
<name>A0ABQ8UHB7_9EUKA</name>
<keyword evidence="2" id="KW-0560">Oxidoreductase</keyword>
<evidence type="ECO:0000313" key="5">
    <source>
        <dbReference type="EMBL" id="KAJ4457276.1"/>
    </source>
</evidence>
<sequence>MAQNMRLLWLTEHKTLELAESPVPEPNVGEYLVRVSCTPVTMYDIMFIRGFYHGERKTPCVPGFECVGTVIREGGGRNKNVGVRVACLSLRNGTWAEYVVVPSSHCVILPPNIRDEQCAAPFLNPLTAMFMLGDAQRFGYPAVTVTAGYSALGKMLLRMAPRYKVKVISIVRLLRHADALNALGSPCALVLGDPEFESLFREAVREFNCHLAFDSIGGKLTGRILSLMPEGSTIQVYGAREDVNDCQVEVGSLIFKNQHLDGFWLVERLRTMRPKDVTKMLNQCKNYWTGALATDIRMIIPLEKFKENMEPYHEAVEHDTVILAPFRRLDRFKSITEDEEAAQRAAAERFVPEMPHPVASPIQPEEGGPSELEQKPLEQRPSGRSPTAPRLYAAAPPPPAVGQPQISHVEGFPHSPVEARPVQPLQPLEAIQQPGQPGVRPVPPVQPLQPQEPQPSEGPAMAAQREPSSSLVQPIPLAGPERPPEKLEPSRPSSVQPAAGIST</sequence>